<dbReference type="KEGG" id="clus:A9F13_09g02288"/>
<dbReference type="GO" id="GO:0004298">
    <property type="term" value="F:threonine-type endopeptidase activity"/>
    <property type="evidence" value="ECO:0007669"/>
    <property type="project" value="TreeGrafter"/>
</dbReference>
<feature type="active site" description="Nucleophile" evidence="1">
    <location>
        <position position="188"/>
    </location>
</feature>
<feature type="site" description="Cleavage; by autolysis" evidence="2">
    <location>
        <begin position="187"/>
        <end position="188"/>
    </location>
</feature>
<gene>
    <name evidence="3" type="ORF">A9F13_09g02288</name>
</gene>
<dbReference type="InterPro" id="IPR000246">
    <property type="entry name" value="Peptidase_T2"/>
</dbReference>
<accession>A0AA91PYX8</accession>
<dbReference type="InterPro" id="IPR029055">
    <property type="entry name" value="Ntn_hydrolases_N"/>
</dbReference>
<dbReference type="SUPFAM" id="SSF56235">
    <property type="entry name" value="N-terminal nucleophile aminohydrolases (Ntn hydrolases)"/>
    <property type="match status" value="1"/>
</dbReference>
<dbReference type="GO" id="GO:0051604">
    <property type="term" value="P:protein maturation"/>
    <property type="evidence" value="ECO:0007669"/>
    <property type="project" value="TreeGrafter"/>
</dbReference>
<organism evidence="3 4">
    <name type="scientific">Clavispora lusitaniae</name>
    <name type="common">Candida lusitaniae</name>
    <dbReference type="NCBI Taxonomy" id="36911"/>
    <lineage>
        <taxon>Eukaryota</taxon>
        <taxon>Fungi</taxon>
        <taxon>Dikarya</taxon>
        <taxon>Ascomycota</taxon>
        <taxon>Saccharomycotina</taxon>
        <taxon>Pichiomycetes</taxon>
        <taxon>Metschnikowiaceae</taxon>
        <taxon>Clavispora</taxon>
    </lineage>
</organism>
<dbReference type="Pfam" id="PF01112">
    <property type="entry name" value="Asparaginase_2"/>
    <property type="match status" value="1"/>
</dbReference>
<comment type="caution">
    <text evidence="3">The sequence shown here is derived from an EMBL/GenBank/DDBJ whole genome shotgun (WGS) entry which is preliminary data.</text>
</comment>
<dbReference type="Proteomes" id="UP000195602">
    <property type="component" value="Unassembled WGS sequence"/>
</dbReference>
<evidence type="ECO:0000256" key="1">
    <source>
        <dbReference type="PIRSR" id="PIRSR600246-1"/>
    </source>
</evidence>
<reference evidence="3 4" key="1">
    <citation type="submission" date="2017-04" db="EMBL/GenBank/DDBJ databases">
        <title>Draft genome of the yeast Clavispora lusitaniae type strain CBS 6936.</title>
        <authorList>
            <person name="Durrens P."/>
            <person name="Klopp C."/>
            <person name="Biteau N."/>
            <person name="Fitton-Ouhabi V."/>
            <person name="Dementhon K."/>
            <person name="Accoceberry I."/>
            <person name="Sherman D.J."/>
            <person name="Noel T."/>
        </authorList>
    </citation>
    <scope>NUCLEOTIDE SEQUENCE [LARGE SCALE GENOMIC DNA]</scope>
    <source>
        <strain evidence="3 4">CBS 6936</strain>
    </source>
</reference>
<evidence type="ECO:0000313" key="3">
    <source>
        <dbReference type="EMBL" id="OVF08286.1"/>
    </source>
</evidence>
<dbReference type="PANTHER" id="PTHR10188">
    <property type="entry name" value="L-ASPARAGINASE"/>
    <property type="match status" value="1"/>
</dbReference>
<name>A0AA91PYX8_CLALS</name>
<evidence type="ECO:0000313" key="4">
    <source>
        <dbReference type="Proteomes" id="UP000195602"/>
    </source>
</evidence>
<dbReference type="Gene3D" id="3.60.20.30">
    <property type="entry name" value="(Glycosyl)asparaginase"/>
    <property type="match status" value="1"/>
</dbReference>
<proteinExistence type="predicted"/>
<protein>
    <submittedName>
        <fullName evidence="3">Threonine aspartase beta chain</fullName>
    </submittedName>
</protein>
<dbReference type="EMBL" id="LYUB02000009">
    <property type="protein sequence ID" value="OVF08286.1"/>
    <property type="molecule type" value="Genomic_DNA"/>
</dbReference>
<dbReference type="AlphaFoldDB" id="A0AA91PYX8"/>
<dbReference type="PANTHER" id="PTHR10188:SF8">
    <property type="entry name" value="THREONINE ASPARTASE 1"/>
    <property type="match status" value="1"/>
</dbReference>
<evidence type="ECO:0000256" key="2">
    <source>
        <dbReference type="PIRSR" id="PIRSR600246-3"/>
    </source>
</evidence>
<dbReference type="GO" id="GO:0005737">
    <property type="term" value="C:cytoplasm"/>
    <property type="evidence" value="ECO:0007669"/>
    <property type="project" value="TreeGrafter"/>
</dbReference>
<sequence length="347" mass="36532">MLVVHLGAGRHSSTFNEKYRKLLRRALGSDLRSAARCIEHSALTNTGYGAALDVSGAVACDATVLQGARGVCTSLSLLAVVDTCPTQVCLEEMARQAEECAQTGLSRPSVMIAPPASSGEALVSPATRALYKKYIQSTNLQHHLLTQESEENGGTDFVRAASPKSQIRVKPMSLAEEETSLIFPVSDTVGYIEIGTETTAAVSSGGHWLRPKGRVSCAGIPGAGVALAGRGSVQVCCLCSGQGDDIVRMTLASHVCDQLSREALDAPALGPLLVKTIEERAKSAGIESAYVGVLATVAIEGRVQLVFCHSTESFYFGFRAADGRPRIVLSRAEAGFVSGEYSLGRSQ</sequence>